<name>A0A1Y2LWJ9_EPING</name>
<organism evidence="2 3">
    <name type="scientific">Epicoccum nigrum</name>
    <name type="common">Soil fungus</name>
    <name type="synonym">Epicoccum purpurascens</name>
    <dbReference type="NCBI Taxonomy" id="105696"/>
    <lineage>
        <taxon>Eukaryota</taxon>
        <taxon>Fungi</taxon>
        <taxon>Dikarya</taxon>
        <taxon>Ascomycota</taxon>
        <taxon>Pezizomycotina</taxon>
        <taxon>Dothideomycetes</taxon>
        <taxon>Pleosporomycetidae</taxon>
        <taxon>Pleosporales</taxon>
        <taxon>Pleosporineae</taxon>
        <taxon>Didymellaceae</taxon>
        <taxon>Epicoccum</taxon>
    </lineage>
</organism>
<evidence type="ECO:0000313" key="3">
    <source>
        <dbReference type="Proteomes" id="UP000193240"/>
    </source>
</evidence>
<dbReference type="Proteomes" id="UP000193240">
    <property type="component" value="Unassembled WGS sequence"/>
</dbReference>
<sequence length="775" mass="85173">MSDTNNHQPFGPRPTPLLRAHKRAFILLLFYIPLVLIPWIITMLLVYRPAMRSYWTYPSSSPEHTSPGYSEVMEGFQWKDYQQQRGWARAIPIMNAFAAILSIPVTSTVLAQAAVVFAQRRTPDQQLSVRHLFSLADRAWLDWGMLYKMLYWHEAGSKRVKMFMYGGAILVLCGAIQYPLVQITVPWDQISVPSSRDTRYISYLENPHSGYDWSSSLSRGYHLLGRDLEPAQMANLPADLIVPHIVGGLSTIAAGVTLPSFWETPDENTGHRSDEYTYRRSSYRYLTYLGDQSGFVAALPADTTTGVLREHIIRLNSSVSCTNLTVSAWPSTCSGTNPFQASFSYSEDYYNGNMTIDVCAPGDMGKHPWTFSRNRQALSEEVFFRFTGRNTSEHIGYESREDDVVHCTAQTARGYFELGNAYNGGVFGPLLEKWSDVAQSHDYVEPDSYNAYRERGFRPSEEDTWVGAATPAPSKGNQLPGPLTTSLLALFGPSSWAANIANLTANRTQENLDSTSDIPSGFLSPLCAAAPFASTSLAISSKYSQWCAVNGLAGLRSSLDSLLFGWDDPTMVKKWLDIAVFVANSATLTSHMDRDLLEWPDVTGRAIYTAEGLKIYKPSPSIATQVILTLIVTVHVFGLLGVAYWLQRWPAWTRTLDSMAVARISTYLDPSLLPPLKTVRLSARAPLKDVDGLVGIQEAEAEHAHSDRAGPSHQEAMAMETLSIASTAGKQATSSATPMMAAAGAGSVELGLGAPGIIAKRGKKQVAPSAAVADV</sequence>
<keyword evidence="1" id="KW-0472">Membrane</keyword>
<reference evidence="2 3" key="1">
    <citation type="journal article" date="2017" name="Genome Announc.">
        <title>Genome sequence of the saprophytic ascomycete Epicoccum nigrum ICMP 19927 strain isolated from New Zealand.</title>
        <authorList>
            <person name="Fokin M."/>
            <person name="Fleetwood D."/>
            <person name="Weir B.S."/>
            <person name="Villas-Boas S.G."/>
        </authorList>
    </citation>
    <scope>NUCLEOTIDE SEQUENCE [LARGE SCALE GENOMIC DNA]</scope>
    <source>
        <strain evidence="2 3">ICMP 19927</strain>
    </source>
</reference>
<proteinExistence type="predicted"/>
<feature type="transmembrane region" description="Helical" evidence="1">
    <location>
        <begin position="24"/>
        <end position="47"/>
    </location>
</feature>
<dbReference type="AlphaFoldDB" id="A0A1Y2LWJ9"/>
<accession>A0A1Y2LWJ9</accession>
<evidence type="ECO:0000313" key="2">
    <source>
        <dbReference type="EMBL" id="OSS48231.1"/>
    </source>
</evidence>
<feature type="transmembrane region" description="Helical" evidence="1">
    <location>
        <begin position="96"/>
        <end position="118"/>
    </location>
</feature>
<keyword evidence="1" id="KW-0812">Transmembrane</keyword>
<feature type="transmembrane region" description="Helical" evidence="1">
    <location>
        <begin position="626"/>
        <end position="646"/>
    </location>
</feature>
<dbReference type="InParanoid" id="A0A1Y2LWJ9"/>
<protein>
    <submittedName>
        <fullName evidence="2">Uncharacterized protein</fullName>
    </submittedName>
</protein>
<feature type="transmembrane region" description="Helical" evidence="1">
    <location>
        <begin position="162"/>
        <end position="181"/>
    </location>
</feature>
<dbReference type="OMA" id="THAHHIN"/>
<evidence type="ECO:0000256" key="1">
    <source>
        <dbReference type="SAM" id="Phobius"/>
    </source>
</evidence>
<keyword evidence="1" id="KW-1133">Transmembrane helix</keyword>
<keyword evidence="3" id="KW-1185">Reference proteome</keyword>
<gene>
    <name evidence="2" type="ORF">B5807_07881</name>
</gene>
<dbReference type="EMBL" id="KZ107846">
    <property type="protein sequence ID" value="OSS48231.1"/>
    <property type="molecule type" value="Genomic_DNA"/>
</dbReference>